<dbReference type="AlphaFoldDB" id="A0A511JK00"/>
<accession>A0A511JK00</accession>
<reference evidence="1 2" key="1">
    <citation type="submission" date="2019-07" db="EMBL/GenBank/DDBJ databases">
        <title>Whole genome shotgun sequence of Cellulomonas terrae NBRC 100819.</title>
        <authorList>
            <person name="Hosoyama A."/>
            <person name="Uohara A."/>
            <person name="Ohji S."/>
            <person name="Ichikawa N."/>
        </authorList>
    </citation>
    <scope>NUCLEOTIDE SEQUENCE [LARGE SCALE GENOMIC DNA]</scope>
    <source>
        <strain evidence="1 2">NBRC 100819</strain>
    </source>
</reference>
<dbReference type="Proteomes" id="UP000321049">
    <property type="component" value="Unassembled WGS sequence"/>
</dbReference>
<organism evidence="1 2">
    <name type="scientific">Cellulomonas terrae</name>
    <dbReference type="NCBI Taxonomy" id="311234"/>
    <lineage>
        <taxon>Bacteria</taxon>
        <taxon>Bacillati</taxon>
        <taxon>Actinomycetota</taxon>
        <taxon>Actinomycetes</taxon>
        <taxon>Micrococcales</taxon>
        <taxon>Cellulomonadaceae</taxon>
        <taxon>Cellulomonas</taxon>
    </lineage>
</organism>
<dbReference type="RefSeq" id="WP_146845867.1">
    <property type="nucleotide sequence ID" value="NZ_BJWH01000008.1"/>
</dbReference>
<dbReference type="Pfam" id="PF19686">
    <property type="entry name" value="DUF6188"/>
    <property type="match status" value="1"/>
</dbReference>
<proteinExistence type="predicted"/>
<sequence length="118" mass="12644">MYGLEVGTDVSGLKGRTIEQIAVGEHQAQLHLSNSASISIEGDFSMTSAGGAPTIFERPRDAAQALADRLGLDVVSADVLEPGVLTLEFSDGSQLRAYDSSDRYESYQIRIGDRLIVV</sequence>
<evidence type="ECO:0000313" key="2">
    <source>
        <dbReference type="Proteomes" id="UP000321049"/>
    </source>
</evidence>
<evidence type="ECO:0000313" key="1">
    <source>
        <dbReference type="EMBL" id="GEL98338.1"/>
    </source>
</evidence>
<protein>
    <submittedName>
        <fullName evidence="1">Uncharacterized protein</fullName>
    </submittedName>
</protein>
<dbReference type="EMBL" id="BJWH01000008">
    <property type="protein sequence ID" value="GEL98338.1"/>
    <property type="molecule type" value="Genomic_DNA"/>
</dbReference>
<dbReference type="InterPro" id="IPR046179">
    <property type="entry name" value="DUF6188"/>
</dbReference>
<dbReference type="OrthoDB" id="4763778at2"/>
<comment type="caution">
    <text evidence="1">The sequence shown here is derived from an EMBL/GenBank/DDBJ whole genome shotgun (WGS) entry which is preliminary data.</text>
</comment>
<name>A0A511JK00_9CELL</name>
<keyword evidence="2" id="KW-1185">Reference proteome</keyword>
<gene>
    <name evidence="1" type="ORF">CTE05_18850</name>
</gene>